<keyword evidence="3 8" id="KW-0547">Nucleotide-binding</keyword>
<feature type="active site" evidence="8">
    <location>
        <position position="197"/>
    </location>
</feature>
<evidence type="ECO:0000313" key="9">
    <source>
        <dbReference type="EMBL" id="WOV86705.1"/>
    </source>
</evidence>
<evidence type="ECO:0000256" key="6">
    <source>
        <dbReference type="ARBA" id="ARBA00022840"/>
    </source>
</evidence>
<gene>
    <name evidence="8 9" type="primary">purQ</name>
    <name evidence="9" type="ORF">QWT69_12550</name>
</gene>
<evidence type="ECO:0000256" key="1">
    <source>
        <dbReference type="ARBA" id="ARBA00022490"/>
    </source>
</evidence>
<dbReference type="PROSITE" id="PS51273">
    <property type="entry name" value="GATASE_TYPE_1"/>
    <property type="match status" value="1"/>
</dbReference>
<evidence type="ECO:0000313" key="10">
    <source>
        <dbReference type="Proteomes" id="UP001303902"/>
    </source>
</evidence>
<comment type="subcellular location">
    <subcellularLocation>
        <location evidence="8">Cytoplasm</location>
    </subcellularLocation>
</comment>
<dbReference type="NCBIfam" id="NF002957">
    <property type="entry name" value="PRK03619.1"/>
    <property type="match status" value="1"/>
</dbReference>
<keyword evidence="5 8" id="KW-0378">Hydrolase</keyword>
<evidence type="ECO:0000256" key="2">
    <source>
        <dbReference type="ARBA" id="ARBA00022598"/>
    </source>
</evidence>
<dbReference type="PANTHER" id="PTHR47552">
    <property type="entry name" value="PHOSPHORIBOSYLFORMYLGLYCINAMIDINE SYNTHASE SUBUNIT PURQ"/>
    <property type="match status" value="1"/>
</dbReference>
<comment type="pathway">
    <text evidence="8">Purine metabolism; IMP biosynthesis via de novo pathway; 5-amino-1-(5-phospho-D-ribosyl)imidazole from N(2)-formyl-N(1)-(5-phospho-D-ribosyl)glycinamide: step 1/2.</text>
</comment>
<dbReference type="EMBL" id="CP129118">
    <property type="protein sequence ID" value="WOV86705.1"/>
    <property type="molecule type" value="Genomic_DNA"/>
</dbReference>
<proteinExistence type="inferred from homology"/>
<comment type="subunit">
    <text evidence="8">Part of the FGAM synthase complex composed of 1 PurL, 1 PurQ and 2 PurS subunits.</text>
</comment>
<keyword evidence="10" id="KW-1185">Reference proteome</keyword>
<evidence type="ECO:0000256" key="7">
    <source>
        <dbReference type="ARBA" id="ARBA00022962"/>
    </source>
</evidence>
<keyword evidence="4 8" id="KW-0658">Purine biosynthesis</keyword>
<evidence type="ECO:0000256" key="5">
    <source>
        <dbReference type="ARBA" id="ARBA00022801"/>
    </source>
</evidence>
<dbReference type="PIRSF" id="PIRSF001586">
    <property type="entry name" value="FGAM_synth_I"/>
    <property type="match status" value="1"/>
</dbReference>
<name>A0ABZ0L3F6_9BACL</name>
<keyword evidence="7 8" id="KW-0315">Glutamine amidotransferase</keyword>
<organism evidence="9 10">
    <name type="scientific">Sporosarcina oncorhynchi</name>
    <dbReference type="NCBI Taxonomy" id="3056444"/>
    <lineage>
        <taxon>Bacteria</taxon>
        <taxon>Bacillati</taxon>
        <taxon>Bacillota</taxon>
        <taxon>Bacilli</taxon>
        <taxon>Bacillales</taxon>
        <taxon>Caryophanaceae</taxon>
        <taxon>Sporosarcina</taxon>
    </lineage>
</organism>
<comment type="catalytic activity">
    <reaction evidence="8">
        <text>L-glutamine + H2O = L-glutamate + NH4(+)</text>
        <dbReference type="Rhea" id="RHEA:15889"/>
        <dbReference type="ChEBI" id="CHEBI:15377"/>
        <dbReference type="ChEBI" id="CHEBI:28938"/>
        <dbReference type="ChEBI" id="CHEBI:29985"/>
        <dbReference type="ChEBI" id="CHEBI:58359"/>
        <dbReference type="EC" id="3.5.1.2"/>
    </reaction>
</comment>
<dbReference type="RefSeq" id="WP_317966143.1">
    <property type="nucleotide sequence ID" value="NZ_CP129118.1"/>
</dbReference>
<keyword evidence="2 8" id="KW-0436">Ligase</keyword>
<evidence type="ECO:0000256" key="3">
    <source>
        <dbReference type="ARBA" id="ARBA00022741"/>
    </source>
</evidence>
<dbReference type="EC" id="6.3.5.3" evidence="8"/>
<evidence type="ECO:0000256" key="4">
    <source>
        <dbReference type="ARBA" id="ARBA00022755"/>
    </source>
</evidence>
<keyword evidence="1 8" id="KW-0963">Cytoplasm</keyword>
<reference evidence="9 10" key="1">
    <citation type="submission" date="2023-06" db="EMBL/GenBank/DDBJ databases">
        <title>Sporosarcina sp. nov., isolated from Korean tranditional fermented seafood 'Jeotgal'.</title>
        <authorList>
            <person name="Yang A.I."/>
            <person name="Shin N.-R."/>
        </authorList>
    </citation>
    <scope>NUCLEOTIDE SEQUENCE [LARGE SCALE GENOMIC DNA]</scope>
    <source>
        <strain evidence="9 10">T2O-4</strain>
    </source>
</reference>
<comment type="function">
    <text evidence="8">Part of the phosphoribosylformylglycinamidine synthase complex involved in the purines biosynthetic pathway. Catalyzes the ATP-dependent conversion of formylglycinamide ribonucleotide (FGAR) and glutamine to yield formylglycinamidine ribonucleotide (FGAM) and glutamate. The FGAM synthase complex is composed of three subunits. PurQ produces an ammonia molecule by converting glutamine to glutamate. PurL transfers the ammonia molecule to FGAR to form FGAM in an ATP-dependent manner. PurS interacts with PurQ and PurL and is thought to assist in the transfer of the ammonia molecule from PurQ to PurL.</text>
</comment>
<dbReference type="Gene3D" id="3.40.50.880">
    <property type="match status" value="1"/>
</dbReference>
<dbReference type="EC" id="3.5.1.2" evidence="8"/>
<dbReference type="Pfam" id="PF13507">
    <property type="entry name" value="GATase_5"/>
    <property type="match status" value="1"/>
</dbReference>
<dbReference type="InterPro" id="IPR010075">
    <property type="entry name" value="PRibForGlyAmidine_synth_PurQ"/>
</dbReference>
<accession>A0ABZ0L3F6</accession>
<dbReference type="SUPFAM" id="SSF52317">
    <property type="entry name" value="Class I glutamine amidotransferase-like"/>
    <property type="match status" value="1"/>
</dbReference>
<keyword evidence="6 8" id="KW-0067">ATP-binding</keyword>
<dbReference type="HAMAP" id="MF_00421">
    <property type="entry name" value="PurQ"/>
    <property type="match status" value="1"/>
</dbReference>
<comment type="catalytic activity">
    <reaction evidence="8">
        <text>N(2)-formyl-N(1)-(5-phospho-beta-D-ribosyl)glycinamide + L-glutamine + ATP + H2O = 2-formamido-N(1)-(5-O-phospho-beta-D-ribosyl)acetamidine + L-glutamate + ADP + phosphate + H(+)</text>
        <dbReference type="Rhea" id="RHEA:17129"/>
        <dbReference type="ChEBI" id="CHEBI:15377"/>
        <dbReference type="ChEBI" id="CHEBI:15378"/>
        <dbReference type="ChEBI" id="CHEBI:29985"/>
        <dbReference type="ChEBI" id="CHEBI:30616"/>
        <dbReference type="ChEBI" id="CHEBI:43474"/>
        <dbReference type="ChEBI" id="CHEBI:58359"/>
        <dbReference type="ChEBI" id="CHEBI:147286"/>
        <dbReference type="ChEBI" id="CHEBI:147287"/>
        <dbReference type="ChEBI" id="CHEBI:456216"/>
        <dbReference type="EC" id="6.3.5.3"/>
    </reaction>
</comment>
<dbReference type="InterPro" id="IPR029062">
    <property type="entry name" value="Class_I_gatase-like"/>
</dbReference>
<dbReference type="NCBIfam" id="TIGR01737">
    <property type="entry name" value="FGAM_synth_I"/>
    <property type="match status" value="1"/>
</dbReference>
<comment type="caution">
    <text evidence="8">Lacks conserved residue(s) required for the propagation of feature annotation.</text>
</comment>
<evidence type="ECO:0000256" key="8">
    <source>
        <dbReference type="HAMAP-Rule" id="MF_00421"/>
    </source>
</evidence>
<dbReference type="SMART" id="SM01211">
    <property type="entry name" value="GATase_5"/>
    <property type="match status" value="1"/>
</dbReference>
<dbReference type="PANTHER" id="PTHR47552:SF1">
    <property type="entry name" value="PHOSPHORIBOSYLFORMYLGLYCINAMIDINE SYNTHASE SUBUNIT PURQ"/>
    <property type="match status" value="1"/>
</dbReference>
<dbReference type="Proteomes" id="UP001303902">
    <property type="component" value="Chromosome"/>
</dbReference>
<sequence length="228" mass="24712">MRFAILSFPGSSCDEDMVHAVLDIVGEGAEIVNHNDVDLKNYDAVLIPTGASFGDYLRPGALAQSSPSIANLKEFVQTGKPVLGVGNGFQILVEAGILPGGFLMNKSLKFRNGNALLKVENASTTFTTVYELGQLITLPFAHHYGNYFVDEETAKQLKDNGRIVFTYTEENHDGSVENIAGVLNEQGNVLGMMPLPERAVEEIIGGTDGLPLFQSILKNWSERNVSHA</sequence>
<protein>
    <recommendedName>
        <fullName evidence="8">Phosphoribosylformylglycinamidine synthase subunit PurQ</fullName>
        <shortName evidence="8">FGAM synthase</shortName>
        <ecNumber evidence="8">6.3.5.3</ecNumber>
    </recommendedName>
    <alternativeName>
        <fullName evidence="8">Formylglycinamide ribonucleotide amidotransferase subunit I</fullName>
        <shortName evidence="8">FGAR amidotransferase I</shortName>
        <shortName evidence="8">FGAR-AT I</shortName>
    </alternativeName>
    <alternativeName>
        <fullName evidence="8">Glutaminase PurQ</fullName>
        <ecNumber evidence="8">3.5.1.2</ecNumber>
    </alternativeName>
    <alternativeName>
        <fullName evidence="8">Phosphoribosylformylglycinamidine synthase subunit I</fullName>
    </alternativeName>
</protein>